<evidence type="ECO:0000313" key="2">
    <source>
        <dbReference type="Proteomes" id="UP000479000"/>
    </source>
</evidence>
<gene>
    <name evidence="1" type="ORF">NTEN_LOCUS9497</name>
</gene>
<feature type="non-terminal residue" evidence="1">
    <location>
        <position position="1"/>
    </location>
</feature>
<keyword evidence="2" id="KW-1185">Reference proteome</keyword>
<dbReference type="EMBL" id="CADCXU010014345">
    <property type="protein sequence ID" value="CAB0004020.1"/>
    <property type="molecule type" value="Genomic_DNA"/>
</dbReference>
<proteinExistence type="predicted"/>
<accession>A0A6H5GLG8</accession>
<dbReference type="AlphaFoldDB" id="A0A6H5GLG8"/>
<protein>
    <submittedName>
        <fullName evidence="1">Uncharacterized protein</fullName>
    </submittedName>
</protein>
<name>A0A6H5GLG8_9HEMI</name>
<reference evidence="1 2" key="1">
    <citation type="submission" date="2020-02" db="EMBL/GenBank/DDBJ databases">
        <authorList>
            <person name="Ferguson B K."/>
        </authorList>
    </citation>
    <scope>NUCLEOTIDE SEQUENCE [LARGE SCALE GENOMIC DNA]</scope>
</reference>
<dbReference type="Proteomes" id="UP000479000">
    <property type="component" value="Unassembled WGS sequence"/>
</dbReference>
<evidence type="ECO:0000313" key="1">
    <source>
        <dbReference type="EMBL" id="CAB0004020.1"/>
    </source>
</evidence>
<sequence length="166" mass="19581">FFYYYRLIMYCLKCKMQDPRRKCPSKTVKIVRSLTRHRRERRPFARRLTPERPERLFAAERPDGRRARVSRRTRVRRRLYVRRAGHVHDRHTNGAGLAALEGAEAGGDFGKVGTSDWHLVPAFHHDRVHARWAVLGAGEQLARPDHLDHLLVRVAVVWLQKNYKKN</sequence>
<organism evidence="1 2">
    <name type="scientific">Nesidiocoris tenuis</name>
    <dbReference type="NCBI Taxonomy" id="355587"/>
    <lineage>
        <taxon>Eukaryota</taxon>
        <taxon>Metazoa</taxon>
        <taxon>Ecdysozoa</taxon>
        <taxon>Arthropoda</taxon>
        <taxon>Hexapoda</taxon>
        <taxon>Insecta</taxon>
        <taxon>Pterygota</taxon>
        <taxon>Neoptera</taxon>
        <taxon>Paraneoptera</taxon>
        <taxon>Hemiptera</taxon>
        <taxon>Heteroptera</taxon>
        <taxon>Panheteroptera</taxon>
        <taxon>Cimicomorpha</taxon>
        <taxon>Miridae</taxon>
        <taxon>Dicyphina</taxon>
        <taxon>Nesidiocoris</taxon>
    </lineage>
</organism>